<dbReference type="Pfam" id="PF06962">
    <property type="entry name" value="rRNA_methylase"/>
    <property type="match status" value="1"/>
</dbReference>
<dbReference type="GeneID" id="84577565"/>
<comment type="caution">
    <text evidence="1">The sequence shown here is derived from an EMBL/GenBank/DDBJ whole genome shotgun (WGS) entry which is preliminary data.</text>
</comment>
<gene>
    <name evidence="1" type="ORF">CJ192_00040</name>
</gene>
<dbReference type="EMBL" id="PNHP01000001">
    <property type="protein sequence ID" value="PMC82159.1"/>
    <property type="molecule type" value="Genomic_DNA"/>
</dbReference>
<organism evidence="1 2">
    <name type="scientific">Anaerococcus hydrogenalis</name>
    <dbReference type="NCBI Taxonomy" id="33029"/>
    <lineage>
        <taxon>Bacteria</taxon>
        <taxon>Bacillati</taxon>
        <taxon>Bacillota</taxon>
        <taxon>Tissierellia</taxon>
        <taxon>Tissierellales</taxon>
        <taxon>Peptoniphilaceae</taxon>
        <taxon>Anaerococcus</taxon>
    </lineage>
</organism>
<keyword evidence="1" id="KW-0808">Transferase</keyword>
<dbReference type="PANTHER" id="PTHR35276:SF1">
    <property type="entry name" value="TRNA (MNM(5)S(2)U34)-METHYLTRANSFERASE, CHLOROPLASTIC"/>
    <property type="match status" value="1"/>
</dbReference>
<dbReference type="RefSeq" id="WP_004817123.1">
    <property type="nucleotide sequence ID" value="NZ_PNHP01000001.1"/>
</dbReference>
<dbReference type="InterPro" id="IPR010719">
    <property type="entry name" value="MnmM_MeTrfase"/>
</dbReference>
<name>A0A2N6UK27_9FIRM</name>
<protein>
    <submittedName>
        <fullName evidence="1">rRNA methyltransferase</fullName>
    </submittedName>
</protein>
<dbReference type="PANTHER" id="PTHR35276">
    <property type="entry name" value="S-ADENOSYL-L-METHIONINE-DEPENDENT METHYLTRANSFERASES SUPERFAMILY PROTEIN"/>
    <property type="match status" value="1"/>
</dbReference>
<dbReference type="Proteomes" id="UP000235658">
    <property type="component" value="Unassembled WGS sequence"/>
</dbReference>
<sequence>MKYIDEIINNPVKLSHYIIENRIGNNINACDMTAGNGYDSKFILDKKNPKILYAFDIQDLARKNTLDLIGNNSNFKFILDDHKNVANYISEKIDLFIYNLGFLPKGDKSITTNYKSVIGSLKSSLKLLNKNGLILMTFYPGHDEGKNEAKYVGEFLKSLDQKLFQVIKYDFYNQINNPPYLVSIRKL</sequence>
<dbReference type="AlphaFoldDB" id="A0A2N6UK27"/>
<keyword evidence="1" id="KW-0489">Methyltransferase</keyword>
<dbReference type="GO" id="GO:0008168">
    <property type="term" value="F:methyltransferase activity"/>
    <property type="evidence" value="ECO:0007669"/>
    <property type="project" value="UniProtKB-KW"/>
</dbReference>
<accession>A0A2N6UK27</accession>
<dbReference type="InterPro" id="IPR029063">
    <property type="entry name" value="SAM-dependent_MTases_sf"/>
</dbReference>
<reference evidence="1 2" key="1">
    <citation type="submission" date="2017-09" db="EMBL/GenBank/DDBJ databases">
        <title>Bacterial strain isolated from the female urinary microbiota.</title>
        <authorList>
            <person name="Thomas-White K."/>
            <person name="Kumar N."/>
            <person name="Forster S."/>
            <person name="Putonti C."/>
            <person name="Lawley T."/>
            <person name="Wolfe A.J."/>
        </authorList>
    </citation>
    <scope>NUCLEOTIDE SEQUENCE [LARGE SCALE GENOMIC DNA]</scope>
    <source>
        <strain evidence="1 2">UMB0204</strain>
    </source>
</reference>
<dbReference type="Gene3D" id="3.40.50.150">
    <property type="entry name" value="Vaccinia Virus protein VP39"/>
    <property type="match status" value="1"/>
</dbReference>
<evidence type="ECO:0000313" key="1">
    <source>
        <dbReference type="EMBL" id="PMC82159.1"/>
    </source>
</evidence>
<evidence type="ECO:0000313" key="2">
    <source>
        <dbReference type="Proteomes" id="UP000235658"/>
    </source>
</evidence>
<dbReference type="GO" id="GO:0032259">
    <property type="term" value="P:methylation"/>
    <property type="evidence" value="ECO:0007669"/>
    <property type="project" value="UniProtKB-KW"/>
</dbReference>
<proteinExistence type="predicted"/>
<dbReference type="SUPFAM" id="SSF53335">
    <property type="entry name" value="S-adenosyl-L-methionine-dependent methyltransferases"/>
    <property type="match status" value="1"/>
</dbReference>